<reference evidence="4 5" key="1">
    <citation type="submission" date="2014-12" db="EMBL/GenBank/DDBJ databases">
        <title>Draft genome sequences of 29 type strains of Enterococci.</title>
        <authorList>
            <person name="Zhong Z."/>
            <person name="Sun Z."/>
            <person name="Liu W."/>
            <person name="Zhang W."/>
            <person name="Zhang H."/>
        </authorList>
    </citation>
    <scope>NUCLEOTIDE SEQUENCE [LARGE SCALE GENOMIC DNA]</scope>
    <source>
        <strain evidence="4 5">DSM 15687</strain>
    </source>
</reference>
<name>A0A1L8WRV3_9ENTE</name>
<keyword evidence="1" id="KW-0862">Zinc</keyword>
<evidence type="ECO:0000259" key="3">
    <source>
        <dbReference type="PROSITE" id="PS50966"/>
    </source>
</evidence>
<dbReference type="Proteomes" id="UP000182152">
    <property type="component" value="Unassembled WGS sequence"/>
</dbReference>
<proteinExistence type="predicted"/>
<protein>
    <recommendedName>
        <fullName evidence="3">SWIM-type domain-containing protein</fullName>
    </recommendedName>
</protein>
<keyword evidence="1" id="KW-0479">Metal-binding</keyword>
<evidence type="ECO:0000313" key="4">
    <source>
        <dbReference type="EMBL" id="OJG83713.1"/>
    </source>
</evidence>
<evidence type="ECO:0000256" key="1">
    <source>
        <dbReference type="PROSITE-ProRule" id="PRU00325"/>
    </source>
</evidence>
<feature type="domain" description="SWIM-type" evidence="3">
    <location>
        <begin position="46"/>
        <end position="84"/>
    </location>
</feature>
<dbReference type="EMBL" id="JXLB01000002">
    <property type="protein sequence ID" value="OJG83713.1"/>
    <property type="molecule type" value="Genomic_DNA"/>
</dbReference>
<comment type="caution">
    <text evidence="4">The sequence shown here is derived from an EMBL/GenBank/DDBJ whole genome shotgun (WGS) entry which is preliminary data.</text>
</comment>
<dbReference type="InterPro" id="IPR011990">
    <property type="entry name" value="TPR-like_helical_dom_sf"/>
</dbReference>
<evidence type="ECO:0000256" key="2">
    <source>
        <dbReference type="SAM" id="MobiDB-lite"/>
    </source>
</evidence>
<feature type="compositionally biased region" description="Polar residues" evidence="2">
    <location>
        <begin position="147"/>
        <end position="156"/>
    </location>
</feature>
<organism evidence="4 5">
    <name type="scientific">Enterococcus ratti</name>
    <dbReference type="NCBI Taxonomy" id="150033"/>
    <lineage>
        <taxon>Bacteria</taxon>
        <taxon>Bacillati</taxon>
        <taxon>Bacillota</taxon>
        <taxon>Bacilli</taxon>
        <taxon>Lactobacillales</taxon>
        <taxon>Enterococcaceae</taxon>
        <taxon>Enterococcus</taxon>
    </lineage>
</organism>
<keyword evidence="1" id="KW-0863">Zinc-finger</keyword>
<dbReference type="STRING" id="150033.RV14_GL000947"/>
<dbReference type="Gene3D" id="1.25.40.10">
    <property type="entry name" value="Tetratricopeptide repeat domain"/>
    <property type="match status" value="1"/>
</dbReference>
<dbReference type="AlphaFoldDB" id="A0A1L8WRV3"/>
<keyword evidence="5" id="KW-1185">Reference proteome</keyword>
<dbReference type="PROSITE" id="PS50966">
    <property type="entry name" value="ZF_SWIM"/>
    <property type="match status" value="1"/>
</dbReference>
<gene>
    <name evidence="4" type="ORF">RV14_GL000947</name>
</gene>
<dbReference type="RefSeq" id="WP_071854540.1">
    <property type="nucleotide sequence ID" value="NZ_JXLB01000002.1"/>
</dbReference>
<dbReference type="GO" id="GO:0008270">
    <property type="term" value="F:zinc ion binding"/>
    <property type="evidence" value="ECO:0007669"/>
    <property type="project" value="UniProtKB-KW"/>
</dbReference>
<evidence type="ECO:0000313" key="5">
    <source>
        <dbReference type="Proteomes" id="UP000182152"/>
    </source>
</evidence>
<sequence>MKDWKKYFLGDALELGYSYFINKKVGEIKFKKKKIIATISTTQEKYEAVIDVTENLLFGEMFCNCPCTSNTQCPHLASVLFAYNKQLQKKNINNITYLISHADDSQIRQFLKIILKENKQLVKRFQRYVSNEASNLRKNHRTEHKISASSLVNNDPESLESKPTKKKSRILSVKQMDILNYSKQQIQQAIQENWESPAVRLQYIDYLLQNKLYKEAEEVLKESIDLDSYLPQLVLQHRYSLKNLYQKLGKKEAYINQLTQLLIENESVDMNLIHQLKKACSSSEWEKIRNCLFKELRNHLDIGLFYSQEKRYDLLLDHVLETPGLTEVNRYFNLLKKQAPEALLQKYEYELRKMAHTTTTRFHYQKMALHIEEMAKLPNSMVSVQLLIKEIKKKYPRKKAMIQEISLLEKKI</sequence>
<accession>A0A1L8WRV3</accession>
<feature type="region of interest" description="Disordered" evidence="2">
    <location>
        <begin position="139"/>
        <end position="166"/>
    </location>
</feature>
<dbReference type="InterPro" id="IPR007527">
    <property type="entry name" value="Znf_SWIM"/>
</dbReference>
<dbReference type="OrthoDB" id="9760715at2"/>